<keyword evidence="5" id="KW-1185">Reference proteome</keyword>
<dbReference type="Gene3D" id="2.60.120.330">
    <property type="entry name" value="B-lactam Antibiotic, Isopenicillin N Synthase, Chain"/>
    <property type="match status" value="1"/>
</dbReference>
<dbReference type="InterPro" id="IPR050231">
    <property type="entry name" value="Iron_ascorbate_oxido_reductase"/>
</dbReference>
<dbReference type="Pfam" id="PF03171">
    <property type="entry name" value="2OG-FeII_Oxy"/>
    <property type="match status" value="1"/>
</dbReference>
<feature type="domain" description="Fe2OG dioxygenase" evidence="3">
    <location>
        <begin position="170"/>
        <end position="281"/>
    </location>
</feature>
<evidence type="ECO:0000259" key="3">
    <source>
        <dbReference type="PROSITE" id="PS51471"/>
    </source>
</evidence>
<dbReference type="OrthoDB" id="288590at2759"/>
<protein>
    <recommendedName>
        <fullName evidence="3">Fe2OG dioxygenase domain-containing protein</fullName>
    </recommendedName>
</protein>
<dbReference type="GO" id="GO:0046872">
    <property type="term" value="F:metal ion binding"/>
    <property type="evidence" value="ECO:0007669"/>
    <property type="project" value="UniProtKB-KW"/>
</dbReference>
<keyword evidence="2" id="KW-0479">Metal-binding</keyword>
<evidence type="ECO:0000256" key="1">
    <source>
        <dbReference type="ARBA" id="ARBA00008056"/>
    </source>
</evidence>
<evidence type="ECO:0000256" key="2">
    <source>
        <dbReference type="RuleBase" id="RU003682"/>
    </source>
</evidence>
<keyword evidence="2" id="KW-0560">Oxidoreductase</keyword>
<evidence type="ECO:0000313" key="4">
    <source>
        <dbReference type="EMBL" id="TRX92903.1"/>
    </source>
</evidence>
<comment type="caution">
    <text evidence="4">The sequence shown here is derived from an EMBL/GenBank/DDBJ whole genome shotgun (WGS) entry which is preliminary data.</text>
</comment>
<dbReference type="InterPro" id="IPR027443">
    <property type="entry name" value="IPNS-like_sf"/>
</dbReference>
<dbReference type="GO" id="GO:0016491">
    <property type="term" value="F:oxidoreductase activity"/>
    <property type="evidence" value="ECO:0007669"/>
    <property type="project" value="UniProtKB-KW"/>
</dbReference>
<proteinExistence type="inferred from homology"/>
<dbReference type="InterPro" id="IPR005123">
    <property type="entry name" value="Oxoglu/Fe-dep_dioxygenase_dom"/>
</dbReference>
<dbReference type="SUPFAM" id="SSF51197">
    <property type="entry name" value="Clavaminate synthase-like"/>
    <property type="match status" value="1"/>
</dbReference>
<keyword evidence="2" id="KW-0408">Iron</keyword>
<dbReference type="PROSITE" id="PS51471">
    <property type="entry name" value="FE2OG_OXY"/>
    <property type="match status" value="1"/>
</dbReference>
<accession>A0A553HY74</accession>
<evidence type="ECO:0000313" key="5">
    <source>
        <dbReference type="Proteomes" id="UP000319160"/>
    </source>
</evidence>
<dbReference type="GO" id="GO:0044283">
    <property type="term" value="P:small molecule biosynthetic process"/>
    <property type="evidence" value="ECO:0007669"/>
    <property type="project" value="UniProtKB-ARBA"/>
</dbReference>
<dbReference type="EMBL" id="VFLP01000033">
    <property type="protein sequence ID" value="TRX92903.1"/>
    <property type="molecule type" value="Genomic_DNA"/>
</dbReference>
<dbReference type="PANTHER" id="PTHR47990">
    <property type="entry name" value="2-OXOGLUTARATE (2OG) AND FE(II)-DEPENDENT OXYGENASE SUPERFAMILY PROTEIN-RELATED"/>
    <property type="match status" value="1"/>
</dbReference>
<dbReference type="InterPro" id="IPR044861">
    <property type="entry name" value="IPNS-like_FE2OG_OXY"/>
</dbReference>
<comment type="similarity">
    <text evidence="1 2">Belongs to the iron/ascorbate-dependent oxidoreductase family.</text>
</comment>
<sequence>MATSESVVVSKSLPTIHLNLLRAENVTESKNLLDACRTHGFFYLDLTSDPELCKLWKEMLRIMENYFKQPLDVKMQDARGSDNFGYEPIGNEEGPNPKTRDGYESLKFSRREFLKGSSDLTTSVRSQENHFFSFIEHAHSITLMILSHLSSQLGLTGASRFEAHHADPGPSLSTLSIMRYPEHEKRVGDTTEAPCNVGHNKHTDVGSLTFLLAAQWGLQFLSLTTKRWEFIEPRPGHAIINVGDSLRFLSGGELASVVHRVVPLQETQDEDRYSIAYFLRMNDGGVFSDTTGRTWTADEWHDFKFGVFKNPSALDAKGQFLTGMMIPESEELLGSEGQKAIAT</sequence>
<organism evidence="4 5">
    <name type="scientific">Xylaria flabelliformis</name>
    <dbReference type="NCBI Taxonomy" id="2512241"/>
    <lineage>
        <taxon>Eukaryota</taxon>
        <taxon>Fungi</taxon>
        <taxon>Dikarya</taxon>
        <taxon>Ascomycota</taxon>
        <taxon>Pezizomycotina</taxon>
        <taxon>Sordariomycetes</taxon>
        <taxon>Xylariomycetidae</taxon>
        <taxon>Xylariales</taxon>
        <taxon>Xylariaceae</taxon>
        <taxon>Xylaria</taxon>
    </lineage>
</organism>
<dbReference type="STRING" id="2512241.A0A553HY74"/>
<name>A0A553HY74_9PEZI</name>
<dbReference type="Proteomes" id="UP000319160">
    <property type="component" value="Unassembled WGS sequence"/>
</dbReference>
<dbReference type="AlphaFoldDB" id="A0A553HY74"/>
<dbReference type="Pfam" id="PF14226">
    <property type="entry name" value="DIOX_N"/>
    <property type="match status" value="1"/>
</dbReference>
<dbReference type="InterPro" id="IPR026992">
    <property type="entry name" value="DIOX_N"/>
</dbReference>
<reference evidence="5" key="1">
    <citation type="submission" date="2019-06" db="EMBL/GenBank/DDBJ databases">
        <title>Draft genome sequence of the griseofulvin-producing fungus Xylaria cubensis strain G536.</title>
        <authorList>
            <person name="Mead M.E."/>
            <person name="Raja H.A."/>
            <person name="Steenwyk J.L."/>
            <person name="Knowles S.L."/>
            <person name="Oberlies N.H."/>
            <person name="Rokas A."/>
        </authorList>
    </citation>
    <scope>NUCLEOTIDE SEQUENCE [LARGE SCALE GENOMIC DNA]</scope>
    <source>
        <strain evidence="5">G536</strain>
    </source>
</reference>
<gene>
    <name evidence="4" type="ORF">FHL15_006309</name>
</gene>